<evidence type="ECO:0008006" key="4">
    <source>
        <dbReference type="Google" id="ProtNLM"/>
    </source>
</evidence>
<sequence length="213" mass="23884">MEDKKNLWKKIHSVMKDVEYLQKDDQIEFGKTKYKAISEEKVTSTVRDSLIKHGLVIIPIDQQHFKDDVLTTVNTKYKIVDIDTGESEIIVSSGTGVDTQDKGVGKAMTYSYKYMLLRTFAIPTGEDPDKISSDEWDEKLKKADGKKSGKQTEKKNDAPTSGNGGSSNQGQAKNDGQCGDCSTEIPQAVQSYSMNYYGKHLCKDCQKKHEKIK</sequence>
<feature type="region of interest" description="Disordered" evidence="1">
    <location>
        <begin position="127"/>
        <end position="180"/>
    </location>
</feature>
<name>A0A841KQ71_9FIRM</name>
<proteinExistence type="predicted"/>
<evidence type="ECO:0000313" key="3">
    <source>
        <dbReference type="Proteomes" id="UP000579281"/>
    </source>
</evidence>
<evidence type="ECO:0000313" key="2">
    <source>
        <dbReference type="EMBL" id="MBB6215626.1"/>
    </source>
</evidence>
<dbReference type="InterPro" id="IPR007499">
    <property type="entry name" value="ERF_bacteria_virus"/>
</dbReference>
<dbReference type="RefSeq" id="WP_207726924.1">
    <property type="nucleotide sequence ID" value="NZ_JACHEN010000009.1"/>
</dbReference>
<dbReference type="AlphaFoldDB" id="A0A841KQ71"/>
<feature type="compositionally biased region" description="Basic and acidic residues" evidence="1">
    <location>
        <begin position="127"/>
        <end position="157"/>
    </location>
</feature>
<protein>
    <recommendedName>
        <fullName evidence="4">ERF superfamily protein</fullName>
    </recommendedName>
</protein>
<comment type="caution">
    <text evidence="2">The sequence shown here is derived from an EMBL/GenBank/DDBJ whole genome shotgun (WGS) entry which is preliminary data.</text>
</comment>
<evidence type="ECO:0000256" key="1">
    <source>
        <dbReference type="SAM" id="MobiDB-lite"/>
    </source>
</evidence>
<reference evidence="2 3" key="1">
    <citation type="submission" date="2020-08" db="EMBL/GenBank/DDBJ databases">
        <title>Genomic Encyclopedia of Type Strains, Phase IV (KMG-IV): sequencing the most valuable type-strain genomes for metagenomic binning, comparative biology and taxonomic classification.</title>
        <authorList>
            <person name="Goeker M."/>
        </authorList>
    </citation>
    <scope>NUCLEOTIDE SEQUENCE [LARGE SCALE GENOMIC DNA]</scope>
    <source>
        <strain evidence="2 3">DSM 103526</strain>
    </source>
</reference>
<dbReference type="EMBL" id="JACHEN010000009">
    <property type="protein sequence ID" value="MBB6215626.1"/>
    <property type="molecule type" value="Genomic_DNA"/>
</dbReference>
<gene>
    <name evidence="2" type="ORF">HNQ80_001715</name>
</gene>
<dbReference type="Pfam" id="PF04404">
    <property type="entry name" value="ERF"/>
    <property type="match status" value="1"/>
</dbReference>
<dbReference type="Proteomes" id="UP000579281">
    <property type="component" value="Unassembled WGS sequence"/>
</dbReference>
<organism evidence="2 3">
    <name type="scientific">Anaerosolibacter carboniphilus</name>
    <dbReference type="NCBI Taxonomy" id="1417629"/>
    <lineage>
        <taxon>Bacteria</taxon>
        <taxon>Bacillati</taxon>
        <taxon>Bacillota</taxon>
        <taxon>Clostridia</taxon>
        <taxon>Peptostreptococcales</taxon>
        <taxon>Thermotaleaceae</taxon>
        <taxon>Anaerosolibacter</taxon>
    </lineage>
</organism>
<keyword evidence="3" id="KW-1185">Reference proteome</keyword>
<accession>A0A841KQ71</accession>